<sequence>MYRAGRYARNGHRMLVIRVIDLVWLFYARDVHDMPGLVMVCQQCPLYASDIHQLPSCITYLHPCSDRILSQESIDDGQGSLIMCTDTQPPPPPLHLPEPVLPGPLLCWAPSSRVPSQVTAGLCLAQLWHPGSYGQSPNRAPVKSYLFD</sequence>
<dbReference type="Proteomes" id="UP001066276">
    <property type="component" value="Chromosome 9"/>
</dbReference>
<organism evidence="1 2">
    <name type="scientific">Pleurodeles waltl</name>
    <name type="common">Iberian ribbed newt</name>
    <dbReference type="NCBI Taxonomy" id="8319"/>
    <lineage>
        <taxon>Eukaryota</taxon>
        <taxon>Metazoa</taxon>
        <taxon>Chordata</taxon>
        <taxon>Craniata</taxon>
        <taxon>Vertebrata</taxon>
        <taxon>Euteleostomi</taxon>
        <taxon>Amphibia</taxon>
        <taxon>Batrachia</taxon>
        <taxon>Caudata</taxon>
        <taxon>Salamandroidea</taxon>
        <taxon>Salamandridae</taxon>
        <taxon>Pleurodelinae</taxon>
        <taxon>Pleurodeles</taxon>
    </lineage>
</organism>
<dbReference type="EMBL" id="JANPWB010000013">
    <property type="protein sequence ID" value="KAJ1103246.1"/>
    <property type="molecule type" value="Genomic_DNA"/>
</dbReference>
<reference evidence="1" key="1">
    <citation type="journal article" date="2022" name="bioRxiv">
        <title>Sequencing and chromosome-scale assembly of the giantPleurodeles waltlgenome.</title>
        <authorList>
            <person name="Brown T."/>
            <person name="Elewa A."/>
            <person name="Iarovenko S."/>
            <person name="Subramanian E."/>
            <person name="Araus A.J."/>
            <person name="Petzold A."/>
            <person name="Susuki M."/>
            <person name="Suzuki K.-i.T."/>
            <person name="Hayashi T."/>
            <person name="Toyoda A."/>
            <person name="Oliveira C."/>
            <person name="Osipova E."/>
            <person name="Leigh N.D."/>
            <person name="Simon A."/>
            <person name="Yun M.H."/>
        </authorList>
    </citation>
    <scope>NUCLEOTIDE SEQUENCE</scope>
    <source>
        <strain evidence="1">20211129_DDA</strain>
        <tissue evidence="1">Liver</tissue>
    </source>
</reference>
<keyword evidence="2" id="KW-1185">Reference proteome</keyword>
<proteinExistence type="predicted"/>
<dbReference type="AlphaFoldDB" id="A0AAV7MHH6"/>
<evidence type="ECO:0000313" key="2">
    <source>
        <dbReference type="Proteomes" id="UP001066276"/>
    </source>
</evidence>
<comment type="caution">
    <text evidence="1">The sequence shown here is derived from an EMBL/GenBank/DDBJ whole genome shotgun (WGS) entry which is preliminary data.</text>
</comment>
<protein>
    <submittedName>
        <fullName evidence="1">Uncharacterized protein</fullName>
    </submittedName>
</protein>
<evidence type="ECO:0000313" key="1">
    <source>
        <dbReference type="EMBL" id="KAJ1103246.1"/>
    </source>
</evidence>
<accession>A0AAV7MHH6</accession>
<gene>
    <name evidence="1" type="ORF">NDU88_000673</name>
</gene>
<name>A0AAV7MHH6_PLEWA</name>